<accession>A0A5M8PPV0</accession>
<gene>
    <name evidence="2" type="ORF">FRX48_06137</name>
</gene>
<dbReference type="SUPFAM" id="SSF54909">
    <property type="entry name" value="Dimeric alpha+beta barrel"/>
    <property type="match status" value="1"/>
</dbReference>
<dbReference type="Pfam" id="PF03795">
    <property type="entry name" value="YCII"/>
    <property type="match status" value="1"/>
</dbReference>
<sequence>MSLTRSTRQAYLQLARTLKYPSNLSKGRNVSAVDTPVKHEWIVILPDSEGALERRNKARPDHLKALIPRVAAGFWTFGGAVLEETEAPGEYLKVKGSVMLALAESKEQVLQALREDIFHTAGVWDWDKVQVLPFKTGIRKPL</sequence>
<dbReference type="PANTHER" id="PTHR33606:SF3">
    <property type="entry name" value="PROTEIN YCII"/>
    <property type="match status" value="1"/>
</dbReference>
<organism evidence="2 3">
    <name type="scientific">Lasallia pustulata</name>
    <dbReference type="NCBI Taxonomy" id="136370"/>
    <lineage>
        <taxon>Eukaryota</taxon>
        <taxon>Fungi</taxon>
        <taxon>Dikarya</taxon>
        <taxon>Ascomycota</taxon>
        <taxon>Pezizomycotina</taxon>
        <taxon>Lecanoromycetes</taxon>
        <taxon>OSLEUM clade</taxon>
        <taxon>Umbilicariomycetidae</taxon>
        <taxon>Umbilicariales</taxon>
        <taxon>Umbilicariaceae</taxon>
        <taxon>Lasallia</taxon>
    </lineage>
</organism>
<evidence type="ECO:0000259" key="1">
    <source>
        <dbReference type="Pfam" id="PF03795"/>
    </source>
</evidence>
<dbReference type="OrthoDB" id="5519740at2759"/>
<dbReference type="InterPro" id="IPR051807">
    <property type="entry name" value="Sec-metab_biosynth-assoc"/>
</dbReference>
<protein>
    <recommendedName>
        <fullName evidence="1">YCII-related domain-containing protein</fullName>
    </recommendedName>
</protein>
<dbReference type="InterPro" id="IPR011008">
    <property type="entry name" value="Dimeric_a/b-barrel"/>
</dbReference>
<evidence type="ECO:0000313" key="3">
    <source>
        <dbReference type="Proteomes" id="UP000324767"/>
    </source>
</evidence>
<dbReference type="Proteomes" id="UP000324767">
    <property type="component" value="Unassembled WGS sequence"/>
</dbReference>
<dbReference type="Gene3D" id="3.30.70.1060">
    <property type="entry name" value="Dimeric alpha+beta barrel"/>
    <property type="match status" value="1"/>
</dbReference>
<dbReference type="EMBL" id="VXIT01000009">
    <property type="protein sequence ID" value="KAA6410714.1"/>
    <property type="molecule type" value="Genomic_DNA"/>
</dbReference>
<proteinExistence type="predicted"/>
<evidence type="ECO:0000313" key="2">
    <source>
        <dbReference type="EMBL" id="KAA6410714.1"/>
    </source>
</evidence>
<comment type="caution">
    <text evidence="2">The sequence shown here is derived from an EMBL/GenBank/DDBJ whole genome shotgun (WGS) entry which is preliminary data.</text>
</comment>
<name>A0A5M8PPV0_9LECA</name>
<feature type="domain" description="YCII-related" evidence="1">
    <location>
        <begin position="41"/>
        <end position="134"/>
    </location>
</feature>
<reference evidence="2 3" key="1">
    <citation type="submission" date="2019-09" db="EMBL/GenBank/DDBJ databases">
        <title>The hologenome of the rock-dwelling lichen Lasallia pustulata.</title>
        <authorList>
            <person name="Greshake Tzovaras B."/>
            <person name="Segers F."/>
            <person name="Bicker A."/>
            <person name="Dal Grande F."/>
            <person name="Otte J."/>
            <person name="Hankeln T."/>
            <person name="Schmitt I."/>
            <person name="Ebersberger I."/>
        </authorList>
    </citation>
    <scope>NUCLEOTIDE SEQUENCE [LARGE SCALE GENOMIC DNA]</scope>
    <source>
        <strain evidence="2">A1-1</strain>
    </source>
</reference>
<dbReference type="AlphaFoldDB" id="A0A5M8PPV0"/>
<dbReference type="InterPro" id="IPR005545">
    <property type="entry name" value="YCII"/>
</dbReference>
<dbReference type="PANTHER" id="PTHR33606">
    <property type="entry name" value="PROTEIN YCII"/>
    <property type="match status" value="1"/>
</dbReference>